<reference evidence="3" key="2">
    <citation type="submission" date="2013-04" db="EMBL/GenBank/DDBJ databases">
        <title>Genomic mechanisms accounting for the adaptation to parasitism in nematode-trapping fungi.</title>
        <authorList>
            <person name="Ahren D.G."/>
        </authorList>
    </citation>
    <scope>NUCLEOTIDE SEQUENCE [LARGE SCALE GENOMIC DNA]</scope>
    <source>
        <strain evidence="3">CBS 200.50</strain>
    </source>
</reference>
<evidence type="ECO:0000313" key="3">
    <source>
        <dbReference type="Proteomes" id="UP000015100"/>
    </source>
</evidence>
<accession>S8AFT8</accession>
<dbReference type="OMA" id="MPPGEVW"/>
<sequence length="382" mass="42967">MSSSLLRSNSSRRLAPKVSPSLSLIRHNSRLKPVLDPRHLSPGQKLHPDLLPLVNGIIAPGKTPNIPLRDIWRVIFTAPGPRDPVSTTNLKSFSEYHDDFRARDTAVICVVPGKDEAVTRWIGDIAKTTELIDEFDDTGSVSSRVLGFPVLSDPNYAVHQRLGFIGDPDPSPTSELVPEKIIPSHNLLYIISPDHTVRLTQIVPSTIGFNVLDVIRSIHALQTADDYDILMPADWTPGKDAVMPTGRRRRKEAVVALKRDVPSAAAPLAGKGEQSGVIRDKDEDGFEYYEEGHYEEEVVDRMPPGEVWEVLPYLRYVRIDDRVENSASVIGYEKMRTDLLKSFERFKTEKADKRGSDLEQKKRRQRDDALLGLLNDNGRRWK</sequence>
<comment type="caution">
    <text evidence="2">The sequence shown here is derived from an EMBL/GenBank/DDBJ whole genome shotgun (WGS) entry which is preliminary data.</text>
</comment>
<dbReference type="Gene3D" id="3.40.30.10">
    <property type="entry name" value="Glutaredoxin"/>
    <property type="match status" value="1"/>
</dbReference>
<feature type="domain" description="Alkyl hydroperoxide reductase subunit C/ Thiol specific antioxidant" evidence="1">
    <location>
        <begin position="70"/>
        <end position="198"/>
    </location>
</feature>
<dbReference type="InterPro" id="IPR000866">
    <property type="entry name" value="AhpC/TSA"/>
</dbReference>
<proteinExistence type="predicted"/>
<dbReference type="eggNOG" id="KOG0854">
    <property type="taxonomic scope" value="Eukaryota"/>
</dbReference>
<keyword evidence="3" id="KW-1185">Reference proteome</keyword>
<evidence type="ECO:0000313" key="2">
    <source>
        <dbReference type="EMBL" id="EPS41905.1"/>
    </source>
</evidence>
<organism evidence="2 3">
    <name type="scientific">Dactylellina haptotyla (strain CBS 200.50)</name>
    <name type="common">Nematode-trapping fungus</name>
    <name type="synonym">Monacrosporium haptotylum</name>
    <dbReference type="NCBI Taxonomy" id="1284197"/>
    <lineage>
        <taxon>Eukaryota</taxon>
        <taxon>Fungi</taxon>
        <taxon>Dikarya</taxon>
        <taxon>Ascomycota</taxon>
        <taxon>Pezizomycotina</taxon>
        <taxon>Orbiliomycetes</taxon>
        <taxon>Orbiliales</taxon>
        <taxon>Orbiliaceae</taxon>
        <taxon>Dactylellina</taxon>
    </lineage>
</organism>
<dbReference type="Pfam" id="PF00578">
    <property type="entry name" value="AhpC-TSA"/>
    <property type="match status" value="1"/>
</dbReference>
<dbReference type="AlphaFoldDB" id="S8AFT8"/>
<dbReference type="SUPFAM" id="SSF52833">
    <property type="entry name" value="Thioredoxin-like"/>
    <property type="match status" value="1"/>
</dbReference>
<dbReference type="STRING" id="1284197.S8AFT8"/>
<protein>
    <recommendedName>
        <fullName evidence="1">Alkyl hydroperoxide reductase subunit C/ Thiol specific antioxidant domain-containing protein</fullName>
    </recommendedName>
</protein>
<dbReference type="EMBL" id="AQGS01000132">
    <property type="protein sequence ID" value="EPS41905.1"/>
    <property type="molecule type" value="Genomic_DNA"/>
</dbReference>
<dbReference type="InterPro" id="IPR036249">
    <property type="entry name" value="Thioredoxin-like_sf"/>
</dbReference>
<evidence type="ECO:0000259" key="1">
    <source>
        <dbReference type="Pfam" id="PF00578"/>
    </source>
</evidence>
<gene>
    <name evidence="2" type="ORF">H072_4148</name>
</gene>
<dbReference type="Proteomes" id="UP000015100">
    <property type="component" value="Unassembled WGS sequence"/>
</dbReference>
<dbReference type="GO" id="GO:0016209">
    <property type="term" value="F:antioxidant activity"/>
    <property type="evidence" value="ECO:0007669"/>
    <property type="project" value="InterPro"/>
</dbReference>
<dbReference type="GO" id="GO:0016491">
    <property type="term" value="F:oxidoreductase activity"/>
    <property type="evidence" value="ECO:0007669"/>
    <property type="project" value="InterPro"/>
</dbReference>
<dbReference type="HOGENOM" id="CLU_743895_0_0_1"/>
<name>S8AFT8_DACHA</name>
<reference evidence="2 3" key="1">
    <citation type="journal article" date="2013" name="PLoS Genet.">
        <title>Genomic mechanisms accounting for the adaptation to parasitism in nematode-trapping fungi.</title>
        <authorList>
            <person name="Meerupati T."/>
            <person name="Andersson K.M."/>
            <person name="Friman E."/>
            <person name="Kumar D."/>
            <person name="Tunlid A."/>
            <person name="Ahren D."/>
        </authorList>
    </citation>
    <scope>NUCLEOTIDE SEQUENCE [LARGE SCALE GENOMIC DNA]</scope>
    <source>
        <strain evidence="2 3">CBS 200.50</strain>
    </source>
</reference>
<dbReference type="OrthoDB" id="185659at2759"/>